<dbReference type="Proteomes" id="UP000663792">
    <property type="component" value="Unassembled WGS sequence"/>
</dbReference>
<dbReference type="GO" id="GO:0003677">
    <property type="term" value="F:DNA binding"/>
    <property type="evidence" value="ECO:0007669"/>
    <property type="project" value="UniProtKB-KW"/>
</dbReference>
<accession>A0A939BYJ4</accession>
<evidence type="ECO:0000256" key="3">
    <source>
        <dbReference type="ARBA" id="ARBA00023163"/>
    </source>
</evidence>
<evidence type="ECO:0000259" key="5">
    <source>
        <dbReference type="PROSITE" id="PS50949"/>
    </source>
</evidence>
<dbReference type="InterPro" id="IPR000524">
    <property type="entry name" value="Tscrpt_reg_HTH_GntR"/>
</dbReference>
<dbReference type="AlphaFoldDB" id="A0A939BYJ4"/>
<sequence>MTVSDPTRSDPTRSDPTRDHDVPADVDGRLYLQLRQDILDRKVVHGELLLETTVGSRYGVSRTPVRAALVRLEHDGLVERATRGYRIRTGTAEDVLEIYEARIALEGVTAAAAALRRTDLELARLQHLQAESEAAEDAVECNALHRQWHEVLWEAGHNRTIADTLVRLCAQLTLVEDAPILAREELEASSAGHREIVVAIEERDADRAGRALTDHLTRTRDIRLADFARARR</sequence>
<name>A0A939BYJ4_9ACTN</name>
<feature type="region of interest" description="Disordered" evidence="4">
    <location>
        <begin position="1"/>
        <end position="24"/>
    </location>
</feature>
<dbReference type="PANTHER" id="PTHR43537">
    <property type="entry name" value="TRANSCRIPTIONAL REGULATOR, GNTR FAMILY"/>
    <property type="match status" value="1"/>
</dbReference>
<organism evidence="6 7">
    <name type="scientific">Nakamurella leprariae</name>
    <dbReference type="NCBI Taxonomy" id="2803911"/>
    <lineage>
        <taxon>Bacteria</taxon>
        <taxon>Bacillati</taxon>
        <taxon>Actinomycetota</taxon>
        <taxon>Actinomycetes</taxon>
        <taxon>Nakamurellales</taxon>
        <taxon>Nakamurellaceae</taxon>
        <taxon>Nakamurella</taxon>
    </lineage>
</organism>
<feature type="compositionally biased region" description="Basic and acidic residues" evidence="4">
    <location>
        <begin position="7"/>
        <end position="24"/>
    </location>
</feature>
<dbReference type="InterPro" id="IPR036390">
    <property type="entry name" value="WH_DNA-bd_sf"/>
</dbReference>
<dbReference type="InterPro" id="IPR011711">
    <property type="entry name" value="GntR_C"/>
</dbReference>
<dbReference type="EMBL" id="JAERWK010000007">
    <property type="protein sequence ID" value="MBM9466691.1"/>
    <property type="molecule type" value="Genomic_DNA"/>
</dbReference>
<protein>
    <submittedName>
        <fullName evidence="6">GntR family transcriptional regulator</fullName>
    </submittedName>
</protein>
<dbReference type="SUPFAM" id="SSF46785">
    <property type="entry name" value="Winged helix' DNA-binding domain"/>
    <property type="match status" value="1"/>
</dbReference>
<dbReference type="SUPFAM" id="SSF48008">
    <property type="entry name" value="GntR ligand-binding domain-like"/>
    <property type="match status" value="1"/>
</dbReference>
<evidence type="ECO:0000256" key="1">
    <source>
        <dbReference type="ARBA" id="ARBA00023015"/>
    </source>
</evidence>
<dbReference type="PANTHER" id="PTHR43537:SF5">
    <property type="entry name" value="UXU OPERON TRANSCRIPTIONAL REGULATOR"/>
    <property type="match status" value="1"/>
</dbReference>
<comment type="caution">
    <text evidence="6">The sequence shown here is derived from an EMBL/GenBank/DDBJ whole genome shotgun (WGS) entry which is preliminary data.</text>
</comment>
<keyword evidence="2" id="KW-0238">DNA-binding</keyword>
<keyword evidence="1" id="KW-0805">Transcription regulation</keyword>
<dbReference type="Gene3D" id="1.20.120.530">
    <property type="entry name" value="GntR ligand-binding domain-like"/>
    <property type="match status" value="1"/>
</dbReference>
<keyword evidence="3" id="KW-0804">Transcription</keyword>
<dbReference type="GO" id="GO:0003700">
    <property type="term" value="F:DNA-binding transcription factor activity"/>
    <property type="evidence" value="ECO:0007669"/>
    <property type="project" value="InterPro"/>
</dbReference>
<dbReference type="Pfam" id="PF07729">
    <property type="entry name" value="FCD"/>
    <property type="match status" value="1"/>
</dbReference>
<evidence type="ECO:0000313" key="7">
    <source>
        <dbReference type="Proteomes" id="UP000663792"/>
    </source>
</evidence>
<dbReference type="SMART" id="SM00345">
    <property type="entry name" value="HTH_GNTR"/>
    <property type="match status" value="1"/>
</dbReference>
<dbReference type="Pfam" id="PF00392">
    <property type="entry name" value="GntR"/>
    <property type="match status" value="1"/>
</dbReference>
<evidence type="ECO:0000256" key="2">
    <source>
        <dbReference type="ARBA" id="ARBA00023125"/>
    </source>
</evidence>
<evidence type="ECO:0000256" key="4">
    <source>
        <dbReference type="SAM" id="MobiDB-lite"/>
    </source>
</evidence>
<dbReference type="InterPro" id="IPR008920">
    <property type="entry name" value="TF_FadR/GntR_C"/>
</dbReference>
<dbReference type="RefSeq" id="WP_205259650.1">
    <property type="nucleotide sequence ID" value="NZ_JAERWK010000007.1"/>
</dbReference>
<dbReference type="SMART" id="SM00895">
    <property type="entry name" value="FCD"/>
    <property type="match status" value="1"/>
</dbReference>
<gene>
    <name evidence="6" type="ORF">JL106_05265</name>
</gene>
<feature type="domain" description="HTH gntR-type" evidence="5">
    <location>
        <begin position="24"/>
        <end position="90"/>
    </location>
</feature>
<reference evidence="6" key="1">
    <citation type="submission" date="2021-01" db="EMBL/GenBank/DDBJ databases">
        <title>YIM 132084 draft genome.</title>
        <authorList>
            <person name="An D."/>
        </authorList>
    </citation>
    <scope>NUCLEOTIDE SEQUENCE</scope>
    <source>
        <strain evidence="6">YIM 132084</strain>
    </source>
</reference>
<dbReference type="InterPro" id="IPR036388">
    <property type="entry name" value="WH-like_DNA-bd_sf"/>
</dbReference>
<dbReference type="PROSITE" id="PS50949">
    <property type="entry name" value="HTH_GNTR"/>
    <property type="match status" value="1"/>
</dbReference>
<evidence type="ECO:0000313" key="6">
    <source>
        <dbReference type="EMBL" id="MBM9466691.1"/>
    </source>
</evidence>
<dbReference type="Gene3D" id="1.10.10.10">
    <property type="entry name" value="Winged helix-like DNA-binding domain superfamily/Winged helix DNA-binding domain"/>
    <property type="match status" value="1"/>
</dbReference>
<keyword evidence="7" id="KW-1185">Reference proteome</keyword>
<proteinExistence type="predicted"/>